<comment type="subcellular location">
    <subcellularLocation>
        <location evidence="2">Cytoplasm</location>
    </subcellularLocation>
    <subcellularLocation>
        <location evidence="1">Nucleus</location>
    </subcellularLocation>
</comment>
<organism evidence="16 17">
    <name type="scientific">Populus tomentosa</name>
    <name type="common">Chinese white poplar</name>
    <dbReference type="NCBI Taxonomy" id="118781"/>
    <lineage>
        <taxon>Eukaryota</taxon>
        <taxon>Viridiplantae</taxon>
        <taxon>Streptophyta</taxon>
        <taxon>Embryophyta</taxon>
        <taxon>Tracheophyta</taxon>
        <taxon>Spermatophyta</taxon>
        <taxon>Magnoliopsida</taxon>
        <taxon>eudicotyledons</taxon>
        <taxon>Gunneridae</taxon>
        <taxon>Pentapetalae</taxon>
        <taxon>rosids</taxon>
        <taxon>fabids</taxon>
        <taxon>Malpighiales</taxon>
        <taxon>Salicaceae</taxon>
        <taxon>Saliceae</taxon>
        <taxon>Populus</taxon>
    </lineage>
</organism>
<keyword evidence="5" id="KW-0853">WD repeat</keyword>
<dbReference type="CDD" id="cd16450">
    <property type="entry name" value="mRING-C3HGC3_RFWD3"/>
    <property type="match status" value="1"/>
</dbReference>
<accession>A0A8X7Z0L1</accession>
<keyword evidence="12" id="KW-0862">Zinc</keyword>
<keyword evidence="17" id="KW-1185">Reference proteome</keyword>
<keyword evidence="7" id="KW-0677">Repeat</keyword>
<feature type="coiled-coil region" evidence="13">
    <location>
        <begin position="192"/>
        <end position="219"/>
    </location>
</feature>
<dbReference type="InterPro" id="IPR001841">
    <property type="entry name" value="Znf_RING"/>
</dbReference>
<proteinExistence type="predicted"/>
<evidence type="ECO:0000259" key="15">
    <source>
        <dbReference type="PROSITE" id="PS50089"/>
    </source>
</evidence>
<dbReference type="GO" id="GO:0008270">
    <property type="term" value="F:zinc ion binding"/>
    <property type="evidence" value="ECO:0007669"/>
    <property type="project" value="UniProtKB-KW"/>
</dbReference>
<evidence type="ECO:0000256" key="13">
    <source>
        <dbReference type="SAM" id="Coils"/>
    </source>
</evidence>
<comment type="pathway">
    <text evidence="3">Protein modification; protein ubiquitination.</text>
</comment>
<evidence type="ECO:0000256" key="1">
    <source>
        <dbReference type="ARBA" id="ARBA00004123"/>
    </source>
</evidence>
<keyword evidence="6" id="KW-0808">Transferase</keyword>
<dbReference type="GO" id="GO:0036297">
    <property type="term" value="P:interstrand cross-link repair"/>
    <property type="evidence" value="ECO:0007669"/>
    <property type="project" value="InterPro"/>
</dbReference>
<evidence type="ECO:0000256" key="14">
    <source>
        <dbReference type="SAM" id="MobiDB-lite"/>
    </source>
</evidence>
<keyword evidence="8" id="KW-0227">DNA damage</keyword>
<evidence type="ECO:0000256" key="10">
    <source>
        <dbReference type="ARBA" id="ARBA00023204"/>
    </source>
</evidence>
<evidence type="ECO:0000256" key="2">
    <source>
        <dbReference type="ARBA" id="ARBA00004496"/>
    </source>
</evidence>
<name>A0A8X7Z0L1_POPTO</name>
<dbReference type="InterPro" id="IPR056527">
    <property type="entry name" value="WD40_RFWD3"/>
</dbReference>
<dbReference type="OrthoDB" id="825203at2759"/>
<evidence type="ECO:0000256" key="7">
    <source>
        <dbReference type="ARBA" id="ARBA00022737"/>
    </source>
</evidence>
<evidence type="ECO:0000256" key="3">
    <source>
        <dbReference type="ARBA" id="ARBA00004906"/>
    </source>
</evidence>
<dbReference type="SMART" id="SM00184">
    <property type="entry name" value="RING"/>
    <property type="match status" value="1"/>
</dbReference>
<dbReference type="Proteomes" id="UP000886885">
    <property type="component" value="Chromosome 10A"/>
</dbReference>
<dbReference type="PANTHER" id="PTHR16047">
    <property type="entry name" value="RFWD3 PROTEIN"/>
    <property type="match status" value="1"/>
</dbReference>
<keyword evidence="9" id="KW-0833">Ubl conjugation pathway</keyword>
<keyword evidence="12" id="KW-0863">Zinc-finger</keyword>
<evidence type="ECO:0000313" key="16">
    <source>
        <dbReference type="EMBL" id="KAG6760406.1"/>
    </source>
</evidence>
<feature type="compositionally biased region" description="Basic and acidic residues" evidence="14">
    <location>
        <begin position="79"/>
        <end position="91"/>
    </location>
</feature>
<dbReference type="PANTHER" id="PTHR16047:SF7">
    <property type="entry name" value="E3 UBIQUITIN-PROTEIN LIGASE RFWD3"/>
    <property type="match status" value="1"/>
</dbReference>
<reference evidence="16" key="1">
    <citation type="journal article" date="2020" name="bioRxiv">
        <title>Hybrid origin of Populus tomentosa Carr. identified through genome sequencing and phylogenomic analysis.</title>
        <authorList>
            <person name="An X."/>
            <person name="Gao K."/>
            <person name="Chen Z."/>
            <person name="Li J."/>
            <person name="Yang X."/>
            <person name="Yang X."/>
            <person name="Zhou J."/>
            <person name="Guo T."/>
            <person name="Zhao T."/>
            <person name="Huang S."/>
            <person name="Miao D."/>
            <person name="Khan W.U."/>
            <person name="Rao P."/>
            <person name="Ye M."/>
            <person name="Lei B."/>
            <person name="Liao W."/>
            <person name="Wang J."/>
            <person name="Ji L."/>
            <person name="Li Y."/>
            <person name="Guo B."/>
            <person name="Mustafa N.S."/>
            <person name="Li S."/>
            <person name="Yun Q."/>
            <person name="Keller S.R."/>
            <person name="Mao J."/>
            <person name="Zhang R."/>
            <person name="Strauss S.H."/>
        </authorList>
    </citation>
    <scope>NUCLEOTIDE SEQUENCE</scope>
    <source>
        <strain evidence="16">GM15</strain>
        <tissue evidence="16">Leaf</tissue>
    </source>
</reference>
<comment type="caution">
    <text evidence="16">The sequence shown here is derived from an EMBL/GenBank/DDBJ whole genome shotgun (WGS) entry which is preliminary data.</text>
</comment>
<feature type="domain" description="RING-type" evidence="15">
    <location>
        <begin position="126"/>
        <end position="172"/>
    </location>
</feature>
<keyword evidence="12" id="KW-0479">Metal-binding</keyword>
<evidence type="ECO:0000256" key="8">
    <source>
        <dbReference type="ARBA" id="ARBA00022763"/>
    </source>
</evidence>
<dbReference type="EMBL" id="JAAWWB010000019">
    <property type="protein sequence ID" value="KAG6760406.1"/>
    <property type="molecule type" value="Genomic_DNA"/>
</dbReference>
<dbReference type="AlphaFoldDB" id="A0A8X7Z0L1"/>
<keyword evidence="4" id="KW-0963">Cytoplasm</keyword>
<evidence type="ECO:0000256" key="5">
    <source>
        <dbReference type="ARBA" id="ARBA00022574"/>
    </source>
</evidence>
<dbReference type="GO" id="GO:0004842">
    <property type="term" value="F:ubiquitin-protein transferase activity"/>
    <property type="evidence" value="ECO:0007669"/>
    <property type="project" value="InterPro"/>
</dbReference>
<dbReference type="PROSITE" id="PS50089">
    <property type="entry name" value="ZF_RING_2"/>
    <property type="match status" value="1"/>
</dbReference>
<protein>
    <recommendedName>
        <fullName evidence="15">RING-type domain-containing protein</fullName>
    </recommendedName>
</protein>
<evidence type="ECO:0000256" key="12">
    <source>
        <dbReference type="PROSITE-ProRule" id="PRU00175"/>
    </source>
</evidence>
<gene>
    <name evidence="16" type="ORF">POTOM_036925</name>
</gene>
<evidence type="ECO:0000256" key="9">
    <source>
        <dbReference type="ARBA" id="ARBA00022786"/>
    </source>
</evidence>
<evidence type="ECO:0000313" key="17">
    <source>
        <dbReference type="Proteomes" id="UP000886885"/>
    </source>
</evidence>
<sequence length="690" mass="76632">MADNGHGNSYLSFGSTNRQENIGTMLASLRIEIRPQEQGGREVPFMFRSSRSSTTYGDGDGDGDQSTPMVIDSESVEGGGERGSNERRIEEGDGFSLTRKENERTVEEAKRREDIVKAYDLDGLNCAICMEPWRSEGDHQVSCLPCGHLYGFSCISKWLQRPVPTTKCPQCNAKCEFKDIRKLYTTPVVVIDEGLQKKVESLEDEIGSLKTEKSDLLDIQDNLLEIQDNLLKLLRNLKELVLVSYKAFLILPFSVLTGLILVFQKPACTENTSFEQMGNKPHQFFNAKEAQGVQSGFSFGSYFSKQLLHCNFKLQHELAIEGGRLFAMDFSYQNLILARRIAGMGGMHMLNKINLINPRENEDIQLPPSTKAVKDIQISRCGRLALLASLGKKLSILSMESNNIVVTYNLRVPAWSCSWDLNSPHYVYAGLQNGMLLVFDMRGTLNPLQSMVGPVPGPIHTMYPLAQNPVLGSNSQKLLTASSLGPCVWNTDAGKRPFLVPGFENQGICTSLAYGPLSDDIVASYHPKSKKSNATVNSQCIDPDSSPFPGSATLCSQLLVKRIADSHYRNLGSTSAYLSNGQMARTAIINMQNCFPLFAYGDEATRGLRLKELPSFNVTQNLKPHHHPILDVKYAHNQDTGILGSVSEDKLQLFSAELLQKRYVYLMVETFGALSTSLFTIFSMSHKIQE</sequence>
<dbReference type="GO" id="GO:0016567">
    <property type="term" value="P:protein ubiquitination"/>
    <property type="evidence" value="ECO:0007669"/>
    <property type="project" value="InterPro"/>
</dbReference>
<evidence type="ECO:0000256" key="11">
    <source>
        <dbReference type="ARBA" id="ARBA00023242"/>
    </source>
</evidence>
<dbReference type="GO" id="GO:0005634">
    <property type="term" value="C:nucleus"/>
    <property type="evidence" value="ECO:0007669"/>
    <property type="project" value="UniProtKB-SubCell"/>
</dbReference>
<dbReference type="Pfam" id="PF13639">
    <property type="entry name" value="zf-RING_2"/>
    <property type="match status" value="1"/>
</dbReference>
<keyword evidence="10" id="KW-0234">DNA repair</keyword>
<evidence type="ECO:0000256" key="6">
    <source>
        <dbReference type="ARBA" id="ARBA00022679"/>
    </source>
</evidence>
<dbReference type="GO" id="GO:0005737">
    <property type="term" value="C:cytoplasm"/>
    <property type="evidence" value="ECO:0007669"/>
    <property type="project" value="UniProtKB-SubCell"/>
</dbReference>
<keyword evidence="11" id="KW-0539">Nucleus</keyword>
<feature type="region of interest" description="Disordered" evidence="14">
    <location>
        <begin position="35"/>
        <end position="105"/>
    </location>
</feature>
<dbReference type="Pfam" id="PF23419">
    <property type="entry name" value="WD40_RFWD3"/>
    <property type="match status" value="1"/>
</dbReference>
<keyword evidence="13" id="KW-0175">Coiled coil</keyword>
<evidence type="ECO:0000256" key="4">
    <source>
        <dbReference type="ARBA" id="ARBA00022490"/>
    </source>
</evidence>
<dbReference type="InterPro" id="IPR037381">
    <property type="entry name" value="RFWD3"/>
</dbReference>